<dbReference type="OrthoDB" id="2363925at2"/>
<dbReference type="Pfam" id="PF12867">
    <property type="entry name" value="DinB_2"/>
    <property type="match status" value="1"/>
</dbReference>
<accession>U2PYN3</accession>
<dbReference type="EMBL" id="ACVN02000179">
    <property type="protein sequence ID" value="ERK55630.1"/>
    <property type="molecule type" value="Genomic_DNA"/>
</dbReference>
<gene>
    <name evidence="2" type="ORF">HMPREF0682_0598</name>
</gene>
<dbReference type="NCBIfam" id="NF047843">
    <property type="entry name" value="MST_Rv0443"/>
    <property type="match status" value="1"/>
</dbReference>
<proteinExistence type="predicted"/>
<comment type="caution">
    <text evidence="2">The sequence shown here is derived from an EMBL/GenBank/DDBJ whole genome shotgun (WGS) entry which is preliminary data.</text>
</comment>
<name>U2PYN3_9ACTN</name>
<evidence type="ECO:0000313" key="3">
    <source>
        <dbReference type="Proteomes" id="UP000017052"/>
    </source>
</evidence>
<dbReference type="GeneID" id="95359325"/>
<dbReference type="InterPro" id="IPR024775">
    <property type="entry name" value="DinB-like"/>
</dbReference>
<dbReference type="AlphaFoldDB" id="U2PYN3"/>
<sequence>MDSIDLFKDAFTRVAEELPRQLDGLPADSLLRRAHTTGNPIAWLVWHIGRCEDAQMAALDDRTEVWDTGWRERFDLPYGPHDGGYGQSQEEVDRFTVADPGLLLGYYAAVHEQTLDVLEAERGKSLDRIVDATWDPPVTAGVRIVSVINDITQHLGQIAYLHGLPSVRSNVPAPGWRQP</sequence>
<dbReference type="SUPFAM" id="SSF109854">
    <property type="entry name" value="DinB/YfiT-like putative metalloenzymes"/>
    <property type="match status" value="1"/>
</dbReference>
<keyword evidence="3" id="KW-1185">Reference proteome</keyword>
<dbReference type="RefSeq" id="WP_021797548.1">
    <property type="nucleotide sequence ID" value="NZ_ACVN02000179.1"/>
</dbReference>
<dbReference type="Gene3D" id="1.20.120.450">
    <property type="entry name" value="dinb family like domain"/>
    <property type="match status" value="1"/>
</dbReference>
<feature type="domain" description="DinB-like" evidence="1">
    <location>
        <begin position="11"/>
        <end position="158"/>
    </location>
</feature>
<protein>
    <submittedName>
        <fullName evidence="2">PF04978 family protein</fullName>
    </submittedName>
</protein>
<evidence type="ECO:0000313" key="2">
    <source>
        <dbReference type="EMBL" id="ERK55630.1"/>
    </source>
</evidence>
<organism evidence="2 3">
    <name type="scientific">Propionibacterium acidifaciens F0233</name>
    <dbReference type="NCBI Taxonomy" id="553198"/>
    <lineage>
        <taxon>Bacteria</taxon>
        <taxon>Bacillati</taxon>
        <taxon>Actinomycetota</taxon>
        <taxon>Actinomycetes</taxon>
        <taxon>Propionibacteriales</taxon>
        <taxon>Propionibacteriaceae</taxon>
        <taxon>Propionibacterium</taxon>
    </lineage>
</organism>
<dbReference type="Proteomes" id="UP000017052">
    <property type="component" value="Unassembled WGS sequence"/>
</dbReference>
<dbReference type="InterPro" id="IPR034660">
    <property type="entry name" value="DinB/YfiT-like"/>
</dbReference>
<evidence type="ECO:0000259" key="1">
    <source>
        <dbReference type="Pfam" id="PF12867"/>
    </source>
</evidence>
<reference evidence="2" key="1">
    <citation type="submission" date="2013-08" db="EMBL/GenBank/DDBJ databases">
        <authorList>
            <person name="Durkin A.S."/>
            <person name="Haft D.R."/>
            <person name="McCorrison J."/>
            <person name="Torralba M."/>
            <person name="Gillis M."/>
            <person name="Haft D.H."/>
            <person name="Methe B."/>
            <person name="Sutton G."/>
            <person name="Nelson K.E."/>
        </authorList>
    </citation>
    <scope>NUCLEOTIDE SEQUENCE [LARGE SCALE GENOMIC DNA]</scope>
    <source>
        <strain evidence="2">F0233</strain>
    </source>
</reference>